<feature type="active site" description="Proton donor/acceptor" evidence="10">
    <location>
        <position position="297"/>
    </location>
</feature>
<dbReference type="InterPro" id="IPR013523">
    <property type="entry name" value="Hist_AcTrfase_HAT1_C"/>
</dbReference>
<dbReference type="Pfam" id="PF21184">
    <property type="entry name" value="HAT1_C_fung"/>
    <property type="match status" value="1"/>
</dbReference>
<protein>
    <recommendedName>
        <fullName evidence="4 9">Histone acetyltransferase type B catalytic subunit</fullName>
        <ecNumber evidence="3 9">2.3.1.48</ecNumber>
    </recommendedName>
</protein>
<organism evidence="14 15">
    <name type="scientific">Austropuccinia psidii MF-1</name>
    <dbReference type="NCBI Taxonomy" id="1389203"/>
    <lineage>
        <taxon>Eukaryota</taxon>
        <taxon>Fungi</taxon>
        <taxon>Dikarya</taxon>
        <taxon>Basidiomycota</taxon>
        <taxon>Pucciniomycotina</taxon>
        <taxon>Pucciniomycetes</taxon>
        <taxon>Pucciniales</taxon>
        <taxon>Sphaerophragmiaceae</taxon>
        <taxon>Austropuccinia</taxon>
    </lineage>
</organism>
<evidence type="ECO:0000256" key="2">
    <source>
        <dbReference type="ARBA" id="ARBA00010543"/>
    </source>
</evidence>
<dbReference type="EMBL" id="AVOT02013599">
    <property type="protein sequence ID" value="MBW0496393.1"/>
    <property type="molecule type" value="Genomic_DNA"/>
</dbReference>
<dbReference type="PIRSF" id="PIRSF038084">
    <property type="entry name" value="HAT-B_cat"/>
    <property type="match status" value="1"/>
</dbReference>
<evidence type="ECO:0000256" key="11">
    <source>
        <dbReference type="PIRSR" id="PIRSR038084-2"/>
    </source>
</evidence>
<gene>
    <name evidence="14" type="ORF">O181_036108</name>
</gene>
<evidence type="ECO:0000313" key="14">
    <source>
        <dbReference type="EMBL" id="MBW0496393.1"/>
    </source>
</evidence>
<feature type="domain" description="Histone acetyl transferase HAT1 N-terminal" evidence="13">
    <location>
        <begin position="11"/>
        <end position="204"/>
    </location>
</feature>
<dbReference type="Gene3D" id="1.10.10.390">
    <property type="match status" value="1"/>
</dbReference>
<dbReference type="AlphaFoldDB" id="A0A9Q3D8U4"/>
<evidence type="ECO:0000256" key="1">
    <source>
        <dbReference type="ARBA" id="ARBA00004123"/>
    </source>
</evidence>
<dbReference type="GO" id="GO:0005737">
    <property type="term" value="C:cytoplasm"/>
    <property type="evidence" value="ECO:0007669"/>
    <property type="project" value="UniProtKB-SubCell"/>
</dbReference>
<dbReference type="Gene3D" id="3.90.360.10">
    <property type="entry name" value="Histone acetyl transferase 1 (HAT1), N-terminal domain"/>
    <property type="match status" value="1"/>
</dbReference>
<proteinExistence type="inferred from homology"/>
<evidence type="ECO:0000256" key="7">
    <source>
        <dbReference type="ARBA" id="ARBA00023315"/>
    </source>
</evidence>
<evidence type="ECO:0000256" key="3">
    <source>
        <dbReference type="ARBA" id="ARBA00013184"/>
    </source>
</evidence>
<keyword evidence="7 9" id="KW-0012">Acyltransferase</keyword>
<keyword evidence="6 9" id="KW-0539">Nucleus</keyword>
<feature type="site" description="Interaction with histone H4 N-terminus" evidence="12">
    <location>
        <position position="216"/>
    </location>
</feature>
<keyword evidence="15" id="KW-1185">Reference proteome</keyword>
<dbReference type="InterPro" id="IPR016181">
    <property type="entry name" value="Acyl_CoA_acyltransferase"/>
</dbReference>
<feature type="binding site" evidence="11">
    <location>
        <begin position="262"/>
        <end position="264"/>
    </location>
    <ligand>
        <name>acetyl-CoA</name>
        <dbReference type="ChEBI" id="CHEBI:57288"/>
    </ligand>
</feature>
<dbReference type="InterPro" id="IPR037113">
    <property type="entry name" value="Hat1_N_sf"/>
</dbReference>
<dbReference type="Gene3D" id="3.40.630.30">
    <property type="match status" value="1"/>
</dbReference>
<feature type="binding site" evidence="11">
    <location>
        <position position="309"/>
    </location>
    <ligand>
        <name>acetyl-CoA</name>
        <dbReference type="ChEBI" id="CHEBI:57288"/>
    </ligand>
</feature>
<dbReference type="GO" id="GO:0031509">
    <property type="term" value="P:subtelomeric heterochromatin formation"/>
    <property type="evidence" value="ECO:0007669"/>
    <property type="project" value="InterPro"/>
</dbReference>
<dbReference type="Proteomes" id="UP000765509">
    <property type="component" value="Unassembled WGS sequence"/>
</dbReference>
<dbReference type="OrthoDB" id="10253098at2759"/>
<dbReference type="GO" id="GO:0005634">
    <property type="term" value="C:nucleus"/>
    <property type="evidence" value="ECO:0007669"/>
    <property type="project" value="UniProtKB-SubCell"/>
</dbReference>
<comment type="catalytic activity">
    <reaction evidence="8 9">
        <text>L-lysyl-[protein] + acetyl-CoA = N(6)-acetyl-L-lysyl-[protein] + CoA + H(+)</text>
        <dbReference type="Rhea" id="RHEA:45948"/>
        <dbReference type="Rhea" id="RHEA-COMP:9752"/>
        <dbReference type="Rhea" id="RHEA-COMP:10731"/>
        <dbReference type="ChEBI" id="CHEBI:15378"/>
        <dbReference type="ChEBI" id="CHEBI:29969"/>
        <dbReference type="ChEBI" id="CHEBI:57287"/>
        <dbReference type="ChEBI" id="CHEBI:57288"/>
        <dbReference type="ChEBI" id="CHEBI:61930"/>
        <dbReference type="EC" id="2.3.1.48"/>
    </reaction>
</comment>
<dbReference type="SUPFAM" id="SSF55729">
    <property type="entry name" value="Acyl-CoA N-acyltransferases (Nat)"/>
    <property type="match status" value="1"/>
</dbReference>
<dbReference type="GO" id="GO:0000781">
    <property type="term" value="C:chromosome, telomeric region"/>
    <property type="evidence" value="ECO:0007669"/>
    <property type="project" value="GOC"/>
</dbReference>
<reference evidence="14" key="1">
    <citation type="submission" date="2021-03" db="EMBL/GenBank/DDBJ databases">
        <title>Draft genome sequence of rust myrtle Austropuccinia psidii MF-1, a brazilian biotype.</title>
        <authorList>
            <person name="Quecine M.C."/>
            <person name="Pachon D.M.R."/>
            <person name="Bonatelli M.L."/>
            <person name="Correr F.H."/>
            <person name="Franceschini L.M."/>
            <person name="Leite T.F."/>
            <person name="Margarido G.R.A."/>
            <person name="Almeida C.A."/>
            <person name="Ferrarezi J.A."/>
            <person name="Labate C.A."/>
        </authorList>
    </citation>
    <scope>NUCLEOTIDE SEQUENCE</scope>
    <source>
        <strain evidence="14">MF-1</strain>
    </source>
</reference>
<accession>A0A9Q3D8U4</accession>
<evidence type="ECO:0000256" key="10">
    <source>
        <dbReference type="PIRSR" id="PIRSR038084-1"/>
    </source>
</evidence>
<evidence type="ECO:0000256" key="5">
    <source>
        <dbReference type="ARBA" id="ARBA00022679"/>
    </source>
</evidence>
<comment type="subcellular location">
    <subcellularLocation>
        <location evidence="9">Cytoplasm</location>
    </subcellularLocation>
    <subcellularLocation>
        <location evidence="1 9">Nucleus</location>
    </subcellularLocation>
</comment>
<keyword evidence="9" id="KW-0963">Cytoplasm</keyword>
<feature type="region of interest" description="Interaction with histone H4 N-terminus" evidence="11">
    <location>
        <begin position="246"/>
        <end position="248"/>
    </location>
</feature>
<evidence type="ECO:0000256" key="12">
    <source>
        <dbReference type="PIRSR" id="PIRSR038084-3"/>
    </source>
</evidence>
<sequence>MADLIKDPERWANDGTGALSLRLARRKDEVGRLSRSEHHLLTSFHPNFVYPIFGQEETIYGYEDLDIQLVFNSSTLKNYLSINYTAKLPDDSPVKPDPIEETLYKFIPPDYTKSEEAFNAGLESEATANFSPPGHKISSYRALPSKGKVKPVNFLNAQRWEKCKDAEAEAEHDVIYELWAANWKTAGFRDYHRRMQVLVLFYIEGGSYIEEDDDRWEFVMLFERRTFTLSGNKHYSYHFCGYVSLYSFYHYPSSIRLRLSQFIILPPYQSIGHGSMLYCQIFQYLLSRPEVAELTLEDPSEAFEDLRDREDLKLLFENNVFDERELHQLVPVDREWYQATKAKWKLADRQFARLLEIALRRKFSSLKDPSSKLERLYRIAVKERLYRFNYDSLVNVPKEERRERLQATFENVMDDYDRLLRGDRRTIH</sequence>
<dbReference type="InterPro" id="IPR019467">
    <property type="entry name" value="Hat1_N"/>
</dbReference>
<evidence type="ECO:0000256" key="8">
    <source>
        <dbReference type="ARBA" id="ARBA00048017"/>
    </source>
</evidence>
<comment type="subunit">
    <text evidence="9">Component of the HAT-B complex composed of at least HAT1 and HAT2. The HAT-B complex binds to histone H4 tail.</text>
</comment>
<evidence type="ECO:0000256" key="4">
    <source>
        <dbReference type="ARBA" id="ARBA00021268"/>
    </source>
</evidence>
<evidence type="ECO:0000256" key="9">
    <source>
        <dbReference type="PIRNR" id="PIRNR038084"/>
    </source>
</evidence>
<name>A0A9Q3D8U4_9BASI</name>
<dbReference type="Pfam" id="PF10394">
    <property type="entry name" value="Hat1_N"/>
    <property type="match status" value="1"/>
</dbReference>
<dbReference type="PANTHER" id="PTHR12046">
    <property type="entry name" value="HISTONE ACETYLTRANSFERASE TYPE B CATALYTIC SUBUNIT"/>
    <property type="match status" value="1"/>
</dbReference>
<feature type="binding site" evidence="11">
    <location>
        <begin position="269"/>
        <end position="275"/>
    </location>
    <ligand>
        <name>acetyl-CoA</name>
        <dbReference type="ChEBI" id="CHEBI:57288"/>
    </ligand>
</feature>
<evidence type="ECO:0000256" key="6">
    <source>
        <dbReference type="ARBA" id="ARBA00023242"/>
    </source>
</evidence>
<dbReference type="EC" id="2.3.1.48" evidence="3 9"/>
<comment type="caution">
    <text evidence="14">The sequence shown here is derived from an EMBL/GenBank/DDBJ whole genome shotgun (WGS) entry which is preliminary data.</text>
</comment>
<keyword evidence="5 9" id="KW-0808">Transferase</keyword>
<comment type="function">
    <text evidence="9">Catalytic component of the histone acetylase B (HAT-B) complex. Has intrinsic substrate specificity that modifies lysine in recognition sequence GXGKXG. Involved in DNA double-strand break repair.</text>
</comment>
<evidence type="ECO:0000313" key="15">
    <source>
        <dbReference type="Proteomes" id="UP000765509"/>
    </source>
</evidence>
<dbReference type="InterPro" id="IPR017380">
    <property type="entry name" value="Hist_AcTrfase_B-typ_cat-su"/>
</dbReference>
<dbReference type="GO" id="GO:0004402">
    <property type="term" value="F:histone acetyltransferase activity"/>
    <property type="evidence" value="ECO:0007669"/>
    <property type="project" value="UniProtKB-UniRule"/>
</dbReference>
<dbReference type="GO" id="GO:0042393">
    <property type="term" value="F:histone binding"/>
    <property type="evidence" value="ECO:0007669"/>
    <property type="project" value="InterPro"/>
</dbReference>
<evidence type="ECO:0000259" key="13">
    <source>
        <dbReference type="Pfam" id="PF10394"/>
    </source>
</evidence>
<comment type="similarity">
    <text evidence="2 9">Belongs to the HAT1 family.</text>
</comment>